<gene>
    <name evidence="10" type="ORF">M0R45_001456</name>
</gene>
<reference evidence="10 11" key="1">
    <citation type="journal article" date="2023" name="G3 (Bethesda)">
        <title>A chromosome-length genome assembly and annotation of blackberry (Rubus argutus, cv. 'Hillquist').</title>
        <authorList>
            <person name="Bruna T."/>
            <person name="Aryal R."/>
            <person name="Dudchenko O."/>
            <person name="Sargent D.J."/>
            <person name="Mead D."/>
            <person name="Buti M."/>
            <person name="Cavallini A."/>
            <person name="Hytonen T."/>
            <person name="Andres J."/>
            <person name="Pham M."/>
            <person name="Weisz D."/>
            <person name="Mascagni F."/>
            <person name="Usai G."/>
            <person name="Natali L."/>
            <person name="Bassil N."/>
            <person name="Fernandez G.E."/>
            <person name="Lomsadze A."/>
            <person name="Armour M."/>
            <person name="Olukolu B."/>
            <person name="Poorten T."/>
            <person name="Britton C."/>
            <person name="Davik J."/>
            <person name="Ashrafi H."/>
            <person name="Aiden E.L."/>
            <person name="Borodovsky M."/>
            <person name="Worthington M."/>
        </authorList>
    </citation>
    <scope>NUCLEOTIDE SEQUENCE [LARGE SCALE GENOMIC DNA]</scope>
    <source>
        <strain evidence="10">PI 553951</strain>
    </source>
</reference>
<comment type="caution">
    <text evidence="10">The sequence shown here is derived from an EMBL/GenBank/DDBJ whole genome shotgun (WGS) entry which is preliminary data.</text>
</comment>
<keyword evidence="6 8" id="KW-0472">Membrane</keyword>
<feature type="repeat" description="ANK" evidence="7">
    <location>
        <begin position="76"/>
        <end position="108"/>
    </location>
</feature>
<evidence type="ECO:0000256" key="3">
    <source>
        <dbReference type="ARBA" id="ARBA00022737"/>
    </source>
</evidence>
<name>A0AAW1VLZ5_RUBAR</name>
<dbReference type="InterPro" id="IPR026961">
    <property type="entry name" value="PGG_dom"/>
</dbReference>
<evidence type="ECO:0000256" key="2">
    <source>
        <dbReference type="ARBA" id="ARBA00022692"/>
    </source>
</evidence>
<proteinExistence type="predicted"/>
<dbReference type="SUPFAM" id="SSF48403">
    <property type="entry name" value="Ankyrin repeat"/>
    <property type="match status" value="2"/>
</dbReference>
<evidence type="ECO:0000313" key="10">
    <source>
        <dbReference type="EMBL" id="KAK9902519.1"/>
    </source>
</evidence>
<dbReference type="SMART" id="SM00248">
    <property type="entry name" value="ANK"/>
    <property type="match status" value="9"/>
</dbReference>
<dbReference type="AlphaFoldDB" id="A0AAW1VLZ5"/>
<comment type="subcellular location">
    <subcellularLocation>
        <location evidence="1">Membrane</location>
        <topology evidence="1">Multi-pass membrane protein</topology>
    </subcellularLocation>
</comment>
<keyword evidence="2 8" id="KW-0812">Transmembrane</keyword>
<dbReference type="PANTHER" id="PTHR24186:SF50">
    <property type="entry name" value="ANKYRIN REPEAT-CONTAINING PROTEIN ITN1-LIKE ISOFORM X1"/>
    <property type="match status" value="1"/>
</dbReference>
<evidence type="ECO:0000256" key="5">
    <source>
        <dbReference type="ARBA" id="ARBA00023043"/>
    </source>
</evidence>
<sequence>MEFKGMDPSLYVAAASGNVDFLKNIRDGHLDILFQKTPKNSSVLHIAAQFKQTAFFKDFPTHDIRSPPLFWATNNKGDTPMHVAARVGCVKLVEFLIDHAKKLHNIEATDLETGPADAEAYKELLRMTNSEKDTALHVAVKCGHRSVVIRLVDADPELCCFTTNANESPLFLAISKGFPKIASYILDKSPTSLSFDGINGVTALHAAVTRKSTCKDIVKMMVSKHPEMIREVDELGWTPLHYAAFKGNVKAITSLIQQDSSAAYILDNSGMSALHVAAYAGSIKVMKELIRLRPDTCDLLNHRGQTAVHAAVLGENETVIKYILKTPELAGLVNEADNDGNTPLHLAAFKQNRIVIEALARDPKVDKTATNNHHSKAAEFVLGDDVELVPLVRNYISRIFGRSIGVPSFQRNVRRDLTKLESPGEKKVASTTARIAINESVKVLLDDSKKYDTNLLVAILIATVTFAAGFTMPGGFNSSNGMAILHRRIFFVVFVLFDSISFFLSIFVVYNHFMMSTVVRVILATPPRLILYSIAAMVVAFGSGMLVVLPKYSPLGILIILTCSVLCFIIIIIRCHYAILPTARQIRARYWLRSRVI</sequence>
<feature type="transmembrane region" description="Helical" evidence="8">
    <location>
        <begin position="488"/>
        <end position="509"/>
    </location>
</feature>
<keyword evidence="5 7" id="KW-0040">ANK repeat</keyword>
<dbReference type="Pfam" id="PF12796">
    <property type="entry name" value="Ank_2"/>
    <property type="match status" value="2"/>
</dbReference>
<protein>
    <recommendedName>
        <fullName evidence="9">PGG domain-containing protein</fullName>
    </recommendedName>
</protein>
<dbReference type="Gene3D" id="1.25.40.20">
    <property type="entry name" value="Ankyrin repeat-containing domain"/>
    <property type="match status" value="1"/>
</dbReference>
<feature type="repeat" description="ANK" evidence="7">
    <location>
        <begin position="269"/>
        <end position="291"/>
    </location>
</feature>
<evidence type="ECO:0000256" key="1">
    <source>
        <dbReference type="ARBA" id="ARBA00004141"/>
    </source>
</evidence>
<dbReference type="GO" id="GO:0005886">
    <property type="term" value="C:plasma membrane"/>
    <property type="evidence" value="ECO:0007669"/>
    <property type="project" value="TreeGrafter"/>
</dbReference>
<evidence type="ECO:0000256" key="8">
    <source>
        <dbReference type="SAM" id="Phobius"/>
    </source>
</evidence>
<feature type="transmembrane region" description="Helical" evidence="8">
    <location>
        <begin position="455"/>
        <end position="476"/>
    </location>
</feature>
<feature type="transmembrane region" description="Helical" evidence="8">
    <location>
        <begin position="529"/>
        <end position="549"/>
    </location>
</feature>
<evidence type="ECO:0000256" key="7">
    <source>
        <dbReference type="PROSITE-ProRule" id="PRU00023"/>
    </source>
</evidence>
<keyword evidence="4 8" id="KW-1133">Transmembrane helix</keyword>
<keyword evidence="11" id="KW-1185">Reference proteome</keyword>
<feature type="transmembrane region" description="Helical" evidence="8">
    <location>
        <begin position="555"/>
        <end position="580"/>
    </location>
</feature>
<keyword evidence="3" id="KW-0677">Repeat</keyword>
<accession>A0AAW1VLZ5</accession>
<evidence type="ECO:0000256" key="6">
    <source>
        <dbReference type="ARBA" id="ARBA00023136"/>
    </source>
</evidence>
<dbReference type="InterPro" id="IPR002110">
    <property type="entry name" value="Ankyrin_rpt"/>
</dbReference>
<evidence type="ECO:0000313" key="11">
    <source>
        <dbReference type="Proteomes" id="UP001457282"/>
    </source>
</evidence>
<feature type="domain" description="PGG" evidence="9">
    <location>
        <begin position="449"/>
        <end position="547"/>
    </location>
</feature>
<dbReference type="EMBL" id="JBEDUW010000249">
    <property type="protein sequence ID" value="KAK9902519.1"/>
    <property type="molecule type" value="Genomic_DNA"/>
</dbReference>
<dbReference type="InterPro" id="IPR036770">
    <property type="entry name" value="Ankyrin_rpt-contain_sf"/>
</dbReference>
<dbReference type="Pfam" id="PF00023">
    <property type="entry name" value="Ank"/>
    <property type="match status" value="1"/>
</dbReference>
<dbReference type="Pfam" id="PF13962">
    <property type="entry name" value="PGG"/>
    <property type="match status" value="1"/>
</dbReference>
<evidence type="ECO:0000259" key="9">
    <source>
        <dbReference type="Pfam" id="PF13962"/>
    </source>
</evidence>
<dbReference type="PANTHER" id="PTHR24186">
    <property type="entry name" value="PROTEIN PHOSPHATASE 1 REGULATORY SUBUNIT"/>
    <property type="match status" value="1"/>
</dbReference>
<dbReference type="Proteomes" id="UP001457282">
    <property type="component" value="Unassembled WGS sequence"/>
</dbReference>
<dbReference type="PROSITE" id="PS50297">
    <property type="entry name" value="ANK_REP_REGION"/>
    <property type="match status" value="3"/>
</dbReference>
<evidence type="ECO:0000256" key="4">
    <source>
        <dbReference type="ARBA" id="ARBA00022989"/>
    </source>
</evidence>
<organism evidence="10 11">
    <name type="scientific">Rubus argutus</name>
    <name type="common">Southern blackberry</name>
    <dbReference type="NCBI Taxonomy" id="59490"/>
    <lineage>
        <taxon>Eukaryota</taxon>
        <taxon>Viridiplantae</taxon>
        <taxon>Streptophyta</taxon>
        <taxon>Embryophyta</taxon>
        <taxon>Tracheophyta</taxon>
        <taxon>Spermatophyta</taxon>
        <taxon>Magnoliopsida</taxon>
        <taxon>eudicotyledons</taxon>
        <taxon>Gunneridae</taxon>
        <taxon>Pentapetalae</taxon>
        <taxon>rosids</taxon>
        <taxon>fabids</taxon>
        <taxon>Rosales</taxon>
        <taxon>Rosaceae</taxon>
        <taxon>Rosoideae</taxon>
        <taxon>Rosoideae incertae sedis</taxon>
        <taxon>Rubus</taxon>
    </lineage>
</organism>
<feature type="repeat" description="ANK" evidence="7">
    <location>
        <begin position="235"/>
        <end position="261"/>
    </location>
</feature>
<dbReference type="PROSITE" id="PS50088">
    <property type="entry name" value="ANK_REPEAT"/>
    <property type="match status" value="3"/>
</dbReference>
<dbReference type="Pfam" id="PF13637">
    <property type="entry name" value="Ank_4"/>
    <property type="match status" value="1"/>
</dbReference>